<dbReference type="EMBL" id="JACHIG010000004">
    <property type="protein sequence ID" value="MBB5032905.1"/>
    <property type="molecule type" value="Genomic_DNA"/>
</dbReference>
<evidence type="ECO:0000256" key="1">
    <source>
        <dbReference type="SAM" id="MobiDB-lite"/>
    </source>
</evidence>
<protein>
    <submittedName>
        <fullName evidence="3">Uncharacterized protein</fullName>
    </submittedName>
</protein>
<evidence type="ECO:0000313" key="4">
    <source>
        <dbReference type="Proteomes" id="UP000590740"/>
    </source>
</evidence>
<feature type="signal peptide" evidence="2">
    <location>
        <begin position="1"/>
        <end position="16"/>
    </location>
</feature>
<feature type="chain" id="PRO_5030585806" evidence="2">
    <location>
        <begin position="17"/>
        <end position="155"/>
    </location>
</feature>
<comment type="caution">
    <text evidence="3">The sequence shown here is derived from an EMBL/GenBank/DDBJ whole genome shotgun (WGS) entry which is preliminary data.</text>
</comment>
<keyword evidence="2" id="KW-0732">Signal</keyword>
<organism evidence="3 4">
    <name type="scientific">Prosthecobacter vanneervenii</name>
    <dbReference type="NCBI Taxonomy" id="48466"/>
    <lineage>
        <taxon>Bacteria</taxon>
        <taxon>Pseudomonadati</taxon>
        <taxon>Verrucomicrobiota</taxon>
        <taxon>Verrucomicrobiia</taxon>
        <taxon>Verrucomicrobiales</taxon>
        <taxon>Verrucomicrobiaceae</taxon>
        <taxon>Prosthecobacter</taxon>
    </lineage>
</organism>
<sequence>MKAWLILLALAPPLSAQVVLPTTGKKFETRTINGSGGNTGVSVNPSPKPPPTKTRLTSYFLLGDPRQWKSTDGKSLLGAIIAYEDSVIEFEAANSAAAKEAVDKAPPAKLPAKPTLIREGKIRLLVNQKPVEVPLARLSEEDRKYVSDLNARLPK</sequence>
<dbReference type="AlphaFoldDB" id="A0A7W7YB80"/>
<evidence type="ECO:0000313" key="3">
    <source>
        <dbReference type="EMBL" id="MBB5032905.1"/>
    </source>
</evidence>
<dbReference type="Proteomes" id="UP000590740">
    <property type="component" value="Unassembled WGS sequence"/>
</dbReference>
<dbReference type="RefSeq" id="WP_184339810.1">
    <property type="nucleotide sequence ID" value="NZ_JACHIG010000004.1"/>
</dbReference>
<name>A0A7W7YB80_9BACT</name>
<evidence type="ECO:0000256" key="2">
    <source>
        <dbReference type="SAM" id="SignalP"/>
    </source>
</evidence>
<proteinExistence type="predicted"/>
<dbReference type="Gene3D" id="2.30.30.700">
    <property type="entry name" value="SLA1 homology domain 1"/>
    <property type="match status" value="1"/>
</dbReference>
<gene>
    <name evidence="3" type="ORF">HNQ65_002487</name>
</gene>
<feature type="region of interest" description="Disordered" evidence="1">
    <location>
        <begin position="29"/>
        <end position="53"/>
    </location>
</feature>
<accession>A0A7W7YB80</accession>
<keyword evidence="4" id="KW-1185">Reference proteome</keyword>
<reference evidence="3 4" key="1">
    <citation type="submission" date="2020-08" db="EMBL/GenBank/DDBJ databases">
        <title>Genomic Encyclopedia of Type Strains, Phase IV (KMG-IV): sequencing the most valuable type-strain genomes for metagenomic binning, comparative biology and taxonomic classification.</title>
        <authorList>
            <person name="Goeker M."/>
        </authorList>
    </citation>
    <scope>NUCLEOTIDE SEQUENCE [LARGE SCALE GENOMIC DNA]</scope>
    <source>
        <strain evidence="3 4">DSM 12252</strain>
    </source>
</reference>